<keyword evidence="8" id="KW-1185">Reference proteome</keyword>
<dbReference type="EMBL" id="JBHMAU010000072">
    <property type="protein sequence ID" value="MFB9777182.1"/>
    <property type="molecule type" value="Genomic_DNA"/>
</dbReference>
<evidence type="ECO:0000313" key="8">
    <source>
        <dbReference type="Proteomes" id="UP001589707"/>
    </source>
</evidence>
<evidence type="ECO:0000256" key="2">
    <source>
        <dbReference type="ARBA" id="ARBA00022723"/>
    </source>
</evidence>
<reference evidence="7 8" key="1">
    <citation type="submission" date="2024-09" db="EMBL/GenBank/DDBJ databases">
        <authorList>
            <person name="Sun Q."/>
            <person name="Mori K."/>
        </authorList>
    </citation>
    <scope>NUCLEOTIDE SEQUENCE [LARGE SCALE GENOMIC DNA]</scope>
    <source>
        <strain evidence="7 8">JCM 11683</strain>
    </source>
</reference>
<dbReference type="SUPFAM" id="SSF51338">
    <property type="entry name" value="Composite domain of metallo-dependent hydrolases"/>
    <property type="match status" value="1"/>
</dbReference>
<dbReference type="InterPro" id="IPR006680">
    <property type="entry name" value="Amidohydro-rel"/>
</dbReference>
<evidence type="ECO:0000256" key="3">
    <source>
        <dbReference type="ARBA" id="ARBA00022801"/>
    </source>
</evidence>
<proteinExistence type="inferred from homology"/>
<evidence type="ECO:0000313" key="7">
    <source>
        <dbReference type="EMBL" id="MFB9777182.1"/>
    </source>
</evidence>
<protein>
    <submittedName>
        <fullName evidence="7">N-acetylglucosamine-6-phosphate deacetylase</fullName>
        <ecNumber evidence="7">3.5.1.25</ecNumber>
    </submittedName>
</protein>
<evidence type="ECO:0000256" key="5">
    <source>
        <dbReference type="PIRNR" id="PIRNR038994"/>
    </source>
</evidence>
<comment type="caution">
    <text evidence="7">The sequence shown here is derived from an EMBL/GenBank/DDBJ whole genome shotgun (WGS) entry which is preliminary data.</text>
</comment>
<evidence type="ECO:0000256" key="1">
    <source>
        <dbReference type="ARBA" id="ARBA00010716"/>
    </source>
</evidence>
<dbReference type="PANTHER" id="PTHR11113">
    <property type="entry name" value="N-ACETYLGLUCOSAMINE-6-PHOSPHATE DEACETYLASE"/>
    <property type="match status" value="1"/>
</dbReference>
<evidence type="ECO:0000259" key="6">
    <source>
        <dbReference type="Pfam" id="PF01979"/>
    </source>
</evidence>
<gene>
    <name evidence="7" type="primary">nagA</name>
    <name evidence="7" type="ORF">ACFFN1_12360</name>
</gene>
<dbReference type="SUPFAM" id="SSF51556">
    <property type="entry name" value="Metallo-dependent hydrolases"/>
    <property type="match status" value="1"/>
</dbReference>
<keyword evidence="4 5" id="KW-0119">Carbohydrate metabolism</keyword>
<dbReference type="PANTHER" id="PTHR11113:SF14">
    <property type="entry name" value="N-ACETYLGLUCOSAMINE-6-PHOSPHATE DEACETYLASE"/>
    <property type="match status" value="1"/>
</dbReference>
<dbReference type="Gene3D" id="2.30.40.10">
    <property type="entry name" value="Urease, subunit C, domain 1"/>
    <property type="match status" value="1"/>
</dbReference>
<dbReference type="NCBIfam" id="TIGR00221">
    <property type="entry name" value="nagA"/>
    <property type="match status" value="1"/>
</dbReference>
<keyword evidence="3 5" id="KW-0378">Hydrolase</keyword>
<dbReference type="InterPro" id="IPR003764">
    <property type="entry name" value="GlcNAc_6-P_deAcase"/>
</dbReference>
<dbReference type="GO" id="GO:0008448">
    <property type="term" value="F:N-acetylglucosamine-6-phosphate deacetylase activity"/>
    <property type="evidence" value="ECO:0007669"/>
    <property type="project" value="UniProtKB-EC"/>
</dbReference>
<accession>A0ABV5X649</accession>
<keyword evidence="2" id="KW-0479">Metal-binding</keyword>
<sequence length="424" mass="42892">MSEAADQQASTQPGAGTLLIHDVRIVDAETDIARGWLLADASGILRLGEGPAPEVPVGCQRVCGGGRLLTPGLIDMHSHGGGGGSFSGGPAEIATALAATAAHGVTRSMLSLVTSSAETIVSELQEIAALAEADSAAGAGTGGPGAGEGTAAGKVSGAGILGVHLEGPFISPEKAGAHDSELMQHPTPELIDRFADAGAGWLRCFTIAPELPGALDSISHAVERGIRMAVGHTTADYATTREAFDAGATILTHAFNAMPGIHHRAPGPIIAALEDERVCVELILDGMHVLGPVAAQLWRSCPGRLALITDAMSAAGFRDGEYVLGALPVTVTDGLATLTGTQTIAGSTLTLDAAVRRALTLGIGLQEAVAAATSVPAAGVGISARHGSCAPGQAADFVLWDDDMHVSGVWRDACEIRRETECAS</sequence>
<dbReference type="InterPro" id="IPR011059">
    <property type="entry name" value="Metal-dep_hydrolase_composite"/>
</dbReference>
<evidence type="ECO:0000256" key="4">
    <source>
        <dbReference type="ARBA" id="ARBA00023277"/>
    </source>
</evidence>
<dbReference type="RefSeq" id="WP_376841086.1">
    <property type="nucleotide sequence ID" value="NZ_JBHMAU010000072.1"/>
</dbReference>
<dbReference type="PIRSF" id="PIRSF038994">
    <property type="entry name" value="NagA"/>
    <property type="match status" value="1"/>
</dbReference>
<organism evidence="7 8">
    <name type="scientific">Brevibacterium otitidis</name>
    <dbReference type="NCBI Taxonomy" id="53364"/>
    <lineage>
        <taxon>Bacteria</taxon>
        <taxon>Bacillati</taxon>
        <taxon>Actinomycetota</taxon>
        <taxon>Actinomycetes</taxon>
        <taxon>Micrococcales</taxon>
        <taxon>Brevibacteriaceae</taxon>
        <taxon>Brevibacterium</taxon>
    </lineage>
</organism>
<dbReference type="EC" id="3.5.1.25" evidence="7"/>
<feature type="domain" description="Amidohydrolase-related" evidence="6">
    <location>
        <begin position="69"/>
        <end position="406"/>
    </location>
</feature>
<dbReference type="Gene3D" id="3.20.20.140">
    <property type="entry name" value="Metal-dependent hydrolases"/>
    <property type="match status" value="1"/>
</dbReference>
<name>A0ABV5X649_9MICO</name>
<comment type="similarity">
    <text evidence="1 5">Belongs to the metallo-dependent hydrolases superfamily. NagA family.</text>
</comment>
<dbReference type="Pfam" id="PF01979">
    <property type="entry name" value="Amidohydro_1"/>
    <property type="match status" value="1"/>
</dbReference>
<dbReference type="Proteomes" id="UP001589707">
    <property type="component" value="Unassembled WGS sequence"/>
</dbReference>
<dbReference type="InterPro" id="IPR032466">
    <property type="entry name" value="Metal_Hydrolase"/>
</dbReference>